<keyword evidence="2" id="KW-0808">Transferase</keyword>
<dbReference type="PANTHER" id="PTHR47505:SF1">
    <property type="entry name" value="DNA UTILIZATION PROTEIN YHGH"/>
    <property type="match status" value="1"/>
</dbReference>
<dbReference type="Proteomes" id="UP000539953">
    <property type="component" value="Unassembled WGS sequence"/>
</dbReference>
<reference evidence="2 3" key="1">
    <citation type="submission" date="2020-08" db="EMBL/GenBank/DDBJ databases">
        <title>Genomic Encyclopedia of Type Strains, Phase IV (KMG-IV): sequencing the most valuable type-strain genomes for metagenomic binning, comparative biology and taxonomic classification.</title>
        <authorList>
            <person name="Goeker M."/>
        </authorList>
    </citation>
    <scope>NUCLEOTIDE SEQUENCE [LARGE SCALE GENOMIC DNA]</scope>
    <source>
        <strain evidence="2 3">DSM 25799</strain>
    </source>
</reference>
<comment type="caution">
    <text evidence="2">The sequence shown here is derived from an EMBL/GenBank/DDBJ whole genome shotgun (WGS) entry which is preliminary data.</text>
</comment>
<gene>
    <name evidence="2" type="ORF">HNQ47_001378</name>
</gene>
<keyword evidence="2" id="KW-0328">Glycosyltransferase</keyword>
<dbReference type="Gene3D" id="3.40.50.2020">
    <property type="match status" value="1"/>
</dbReference>
<dbReference type="InterPro" id="IPR000836">
    <property type="entry name" value="PRTase_dom"/>
</dbReference>
<dbReference type="InterPro" id="IPR029057">
    <property type="entry name" value="PRTase-like"/>
</dbReference>
<name>A0A7W8FWJ8_9FIRM</name>
<dbReference type="CDD" id="cd06223">
    <property type="entry name" value="PRTases_typeI"/>
    <property type="match status" value="1"/>
</dbReference>
<evidence type="ECO:0000313" key="2">
    <source>
        <dbReference type="EMBL" id="MBB5183356.1"/>
    </source>
</evidence>
<accession>A0A7W8FWJ8</accession>
<dbReference type="SUPFAM" id="SSF53271">
    <property type="entry name" value="PRTase-like"/>
    <property type="match status" value="1"/>
</dbReference>
<dbReference type="RefSeq" id="WP_183328652.1">
    <property type="nucleotide sequence ID" value="NZ_JACHHK010000005.1"/>
</dbReference>
<comment type="similarity">
    <text evidence="1">Belongs to the ComF/GntX family.</text>
</comment>
<protein>
    <submittedName>
        <fullName evidence="2">Putative amidophosphoribosyltransferase</fullName>
    </submittedName>
</protein>
<dbReference type="InterPro" id="IPR051910">
    <property type="entry name" value="ComF/GntX_DNA_util-trans"/>
</dbReference>
<keyword evidence="3" id="KW-1185">Reference proteome</keyword>
<dbReference type="GO" id="GO:0016757">
    <property type="term" value="F:glycosyltransferase activity"/>
    <property type="evidence" value="ECO:0007669"/>
    <property type="project" value="UniProtKB-KW"/>
</dbReference>
<proteinExistence type="inferred from homology"/>
<sequence length="219" mass="25469">MSLSLCRRLSQRLRQAVATDERLCLICQQPLAPWNEDVICPDCRQQLIVRKEIYHVHGADWFVLYEYDPFLERLLFQWKEQGDVALAPLFLDRRVFRKWSRDRILLGPPSSAEKRMARGFETISAIYEPFEIYFPFYKTSAVKQSKQSAAARRQIDQIIQKKTLYPLPKGPYLLVDDVCTTGSTLTACLDLIPADRVFVLAGHPLWLETHSQNLVVKRQ</sequence>
<organism evidence="2 3">
    <name type="scientific">Catenisphaera adipataccumulans</name>
    <dbReference type="NCBI Taxonomy" id="700500"/>
    <lineage>
        <taxon>Bacteria</taxon>
        <taxon>Bacillati</taxon>
        <taxon>Bacillota</taxon>
        <taxon>Erysipelotrichia</taxon>
        <taxon>Erysipelotrichales</taxon>
        <taxon>Erysipelotrichaceae</taxon>
        <taxon>Catenisphaera</taxon>
    </lineage>
</organism>
<dbReference type="EMBL" id="JACHHK010000005">
    <property type="protein sequence ID" value="MBB5183356.1"/>
    <property type="molecule type" value="Genomic_DNA"/>
</dbReference>
<evidence type="ECO:0000256" key="1">
    <source>
        <dbReference type="ARBA" id="ARBA00008007"/>
    </source>
</evidence>
<evidence type="ECO:0000313" key="3">
    <source>
        <dbReference type="Proteomes" id="UP000539953"/>
    </source>
</evidence>
<dbReference type="PANTHER" id="PTHR47505">
    <property type="entry name" value="DNA UTILIZATION PROTEIN YHGH"/>
    <property type="match status" value="1"/>
</dbReference>
<dbReference type="AlphaFoldDB" id="A0A7W8FWJ8"/>